<reference evidence="2" key="1">
    <citation type="submission" date="2024-09" db="EMBL/GenBank/DDBJ databases">
        <authorList>
            <person name="Sun Q."/>
        </authorList>
    </citation>
    <scope>NUCLEOTIDE SEQUENCE [LARGE SCALE GENOMIC DNA]</scope>
    <source>
        <strain evidence="2">JCM 31273</strain>
    </source>
</reference>
<feature type="transmembrane region" description="Helical" evidence="1">
    <location>
        <begin position="14"/>
        <end position="38"/>
    </location>
</feature>
<dbReference type="AlphaFoldDB" id="A0ABD5MQD8"/>
<accession>A0ABD5MQD8</accession>
<evidence type="ECO:0000313" key="3">
    <source>
        <dbReference type="Proteomes" id="UP001589595"/>
    </source>
</evidence>
<comment type="caution">
    <text evidence="2">The sequence shown here is derived from an EMBL/GenBank/DDBJ whole genome shotgun (WGS) entry which is preliminary data.</text>
</comment>
<proteinExistence type="predicted"/>
<keyword evidence="1" id="KW-0812">Transmembrane</keyword>
<evidence type="ECO:0000256" key="1">
    <source>
        <dbReference type="SAM" id="Phobius"/>
    </source>
</evidence>
<feature type="transmembrane region" description="Helical" evidence="1">
    <location>
        <begin position="84"/>
        <end position="105"/>
    </location>
</feature>
<dbReference type="GeneID" id="67211667"/>
<keyword evidence="1" id="KW-1133">Transmembrane helix</keyword>
<evidence type="ECO:0000313" key="2">
    <source>
        <dbReference type="EMBL" id="MFB9825687.1"/>
    </source>
</evidence>
<feature type="transmembrane region" description="Helical" evidence="1">
    <location>
        <begin position="117"/>
        <end position="138"/>
    </location>
</feature>
<gene>
    <name evidence="2" type="ORF">ACFFOL_16075</name>
</gene>
<protein>
    <submittedName>
        <fullName evidence="2">Uncharacterized protein</fullName>
    </submittedName>
</protein>
<organism evidence="2 3">
    <name type="scientific">Halobaculum roseum</name>
    <dbReference type="NCBI Taxonomy" id="2175149"/>
    <lineage>
        <taxon>Archaea</taxon>
        <taxon>Methanobacteriati</taxon>
        <taxon>Methanobacteriota</taxon>
        <taxon>Stenosarchaea group</taxon>
        <taxon>Halobacteria</taxon>
        <taxon>Halobacteriales</taxon>
        <taxon>Haloferacaceae</taxon>
        <taxon>Halobaculum</taxon>
    </lineage>
</organism>
<name>A0ABD5MQD8_9EURY</name>
<sequence length="158" mass="16040">MSTDRRPGTVRDRAVAGAAYALATVHFGISLAGLAAFLDAPGWTGGFAGPADGALIAVAAALAGAVGAWRGGLPATTTERARRVELAGGLVVLPGAWVALLIAFVPRNVLAGVPFDLLPLAANALPALAVLVVVYGFGPFAAGEDARRDVDLDWNERN</sequence>
<dbReference type="RefSeq" id="WP_222921515.1">
    <property type="nucleotide sequence ID" value="NZ_CP082286.1"/>
</dbReference>
<dbReference type="EMBL" id="JBHMAJ010000010">
    <property type="protein sequence ID" value="MFB9825687.1"/>
    <property type="molecule type" value="Genomic_DNA"/>
</dbReference>
<feature type="transmembrane region" description="Helical" evidence="1">
    <location>
        <begin position="53"/>
        <end position="72"/>
    </location>
</feature>
<keyword evidence="3" id="KW-1185">Reference proteome</keyword>
<dbReference type="Proteomes" id="UP001589595">
    <property type="component" value="Unassembled WGS sequence"/>
</dbReference>
<keyword evidence="1" id="KW-0472">Membrane</keyword>